<comment type="caution">
    <text evidence="1">The sequence shown here is derived from an EMBL/GenBank/DDBJ whole genome shotgun (WGS) entry which is preliminary data.</text>
</comment>
<organism evidence="1">
    <name type="scientific">Tanacetum cinerariifolium</name>
    <name type="common">Dalmatian daisy</name>
    <name type="synonym">Chrysanthemum cinerariifolium</name>
    <dbReference type="NCBI Taxonomy" id="118510"/>
    <lineage>
        <taxon>Eukaryota</taxon>
        <taxon>Viridiplantae</taxon>
        <taxon>Streptophyta</taxon>
        <taxon>Embryophyta</taxon>
        <taxon>Tracheophyta</taxon>
        <taxon>Spermatophyta</taxon>
        <taxon>Magnoliopsida</taxon>
        <taxon>eudicotyledons</taxon>
        <taxon>Gunneridae</taxon>
        <taxon>Pentapetalae</taxon>
        <taxon>asterids</taxon>
        <taxon>campanulids</taxon>
        <taxon>Asterales</taxon>
        <taxon>Asteraceae</taxon>
        <taxon>Asteroideae</taxon>
        <taxon>Anthemideae</taxon>
        <taxon>Anthemidinae</taxon>
        <taxon>Tanacetum</taxon>
    </lineage>
</organism>
<evidence type="ECO:0000313" key="1">
    <source>
        <dbReference type="EMBL" id="GEZ21274.1"/>
    </source>
</evidence>
<sequence>MVSYGARWNGIEVLGGDGTSYNLEAKGCNGGAWELLGWLLEMDNYIDENYELLYKISLGRNKSQGSNCANNTGGEGGEIGAGGGGIDGSYKVSEKVFLDKAGNSSVKPGYSSECS</sequence>
<proteinExistence type="predicted"/>
<gene>
    <name evidence="1" type="ORF">Tci_493247</name>
</gene>
<dbReference type="EMBL" id="BKCJ010252973">
    <property type="protein sequence ID" value="GEZ21274.1"/>
    <property type="molecule type" value="Genomic_DNA"/>
</dbReference>
<name>A0A699I4V4_TANCI</name>
<dbReference type="AlphaFoldDB" id="A0A699I4V4"/>
<protein>
    <submittedName>
        <fullName evidence="1">Uncharacterized protein</fullName>
    </submittedName>
</protein>
<accession>A0A699I4V4</accession>
<reference evidence="1" key="1">
    <citation type="journal article" date="2019" name="Sci. Rep.">
        <title>Draft genome of Tanacetum cinerariifolium, the natural source of mosquito coil.</title>
        <authorList>
            <person name="Yamashiro T."/>
            <person name="Shiraishi A."/>
            <person name="Satake H."/>
            <person name="Nakayama K."/>
        </authorList>
    </citation>
    <scope>NUCLEOTIDE SEQUENCE</scope>
</reference>